<dbReference type="Gene3D" id="3.30.2070.10">
    <property type="entry name" value="Formate dehydrogenase/DMSO reductase"/>
    <property type="match status" value="1"/>
</dbReference>
<evidence type="ECO:0000256" key="3">
    <source>
        <dbReference type="ARBA" id="ARBA00023014"/>
    </source>
</evidence>
<dbReference type="InterPro" id="IPR006963">
    <property type="entry name" value="Mopterin_OxRdtase_4Fe-4S_dom"/>
</dbReference>
<organism evidence="5 6">
    <name type="scientific">Maridesulfovibrio hydrothermalis AM13 = DSM 14728</name>
    <dbReference type="NCBI Taxonomy" id="1121451"/>
    <lineage>
        <taxon>Bacteria</taxon>
        <taxon>Pseudomonadati</taxon>
        <taxon>Thermodesulfobacteriota</taxon>
        <taxon>Desulfovibrionia</taxon>
        <taxon>Desulfovibrionales</taxon>
        <taxon>Desulfovibrionaceae</taxon>
        <taxon>Maridesulfovibrio</taxon>
    </lineage>
</organism>
<dbReference type="InterPro" id="IPR006656">
    <property type="entry name" value="Mopterin_OxRdtase"/>
</dbReference>
<dbReference type="SUPFAM" id="SSF53706">
    <property type="entry name" value="Formate dehydrogenase/DMSO reductase, domains 1-3"/>
    <property type="match status" value="1"/>
</dbReference>
<keyword evidence="6" id="KW-1185">Reference proteome</keyword>
<gene>
    <name evidence="5" type="ORF">DESAM_20773</name>
</gene>
<sequence length="635" mass="70134">MSISACTLDCPGTCSFIVEKKGEQATIKGNPKHPFSKGLICAKGKALLKRINHPDRITAPLLKRNGKFEPISWDEAFKICAAEIKGLDAEECLHIKGYGFRGVLAKASTVFFRSLGALETYGSLCDEAGCEAIIQNFGSLDQNNISDLDKADIIVNWGKDLSRSSIHITALIKKLRKSGTKVISISPGGDGNEKLSDETILIRPGTDRFLAAAIIRILIEGGNIEAQVVKNSIGYDEFKNLILKYDSIELADRCNVSIENIRKLSSIYKSDKNVSSLIGWGVQRYSFGGENVRYITTLCALSGKLGKEGSGFYYNISSGRNFASWADTPDTPQERKVLLHDLKNELEARDIKVKFMWIDGINVANQVPNCTEAAQAVENCKFVVTVDAFMNDTAARSNLILPCALTMERDEILGSAMHNCIAWSGKVFEPKGSAMSDFDIIRKLGSLVFENNPIPKAETCFKKAIQTPSITNSLEEIKKQGFIETTWPVLAYENYVFGFADGKMRLPKKLNSNPQKEKGFNLLTLVNKNYIHSQIPAQKQDKLPELYISSESPYLAELENHSEAMLCTDIGKLKITIRIDNTIHPDAAIIRRGGWMKFKQNANSIIAPLITDIGVGAAYYSQKAWLEPSSLSISD</sequence>
<protein>
    <submittedName>
        <fullName evidence="5">Molybdopterin oxidoreductase</fullName>
    </submittedName>
</protein>
<dbReference type="AlphaFoldDB" id="L0RA45"/>
<evidence type="ECO:0000313" key="5">
    <source>
        <dbReference type="EMBL" id="CCO23060.1"/>
    </source>
</evidence>
<dbReference type="PATRIC" id="fig|1121451.3.peg.1035"/>
<dbReference type="Proteomes" id="UP000010808">
    <property type="component" value="Chromosome"/>
</dbReference>
<evidence type="ECO:0000259" key="4">
    <source>
        <dbReference type="PROSITE" id="PS51669"/>
    </source>
</evidence>
<dbReference type="Gene3D" id="3.40.50.740">
    <property type="match status" value="1"/>
</dbReference>
<feature type="domain" description="4Fe-4S Mo/W bis-MGD-type" evidence="4">
    <location>
        <begin position="1"/>
        <end position="55"/>
    </location>
</feature>
<evidence type="ECO:0000256" key="1">
    <source>
        <dbReference type="ARBA" id="ARBA00022723"/>
    </source>
</evidence>
<dbReference type="EMBL" id="FO203522">
    <property type="protein sequence ID" value="CCO23060.1"/>
    <property type="molecule type" value="Genomic_DNA"/>
</dbReference>
<keyword evidence="1" id="KW-0479">Metal-binding</keyword>
<dbReference type="SUPFAM" id="SSF50692">
    <property type="entry name" value="ADC-like"/>
    <property type="match status" value="1"/>
</dbReference>
<dbReference type="GO" id="GO:0051536">
    <property type="term" value="F:iron-sulfur cluster binding"/>
    <property type="evidence" value="ECO:0007669"/>
    <property type="project" value="UniProtKB-KW"/>
</dbReference>
<dbReference type="PROSITE" id="PS51669">
    <property type="entry name" value="4FE4S_MOW_BIS_MGD"/>
    <property type="match status" value="1"/>
</dbReference>
<keyword evidence="3" id="KW-0411">Iron-sulfur</keyword>
<dbReference type="PANTHER" id="PTHR43742">
    <property type="entry name" value="TRIMETHYLAMINE-N-OXIDE REDUCTASE"/>
    <property type="match status" value="1"/>
</dbReference>
<accession>L0RA45</accession>
<dbReference type="PANTHER" id="PTHR43742:SF6">
    <property type="entry name" value="OXIDOREDUCTASE YYAE-RELATED"/>
    <property type="match status" value="1"/>
</dbReference>
<dbReference type="Pfam" id="PF04879">
    <property type="entry name" value="Molybdop_Fe4S4"/>
    <property type="match status" value="1"/>
</dbReference>
<dbReference type="eggNOG" id="COG0243">
    <property type="taxonomic scope" value="Bacteria"/>
</dbReference>
<reference evidence="5 6" key="1">
    <citation type="submission" date="2012-10" db="EMBL/GenBank/DDBJ databases">
        <authorList>
            <person name="Genoscope - CEA"/>
        </authorList>
    </citation>
    <scope>NUCLEOTIDE SEQUENCE [LARGE SCALE GENOMIC DNA]</scope>
    <source>
        <strain evidence="6">AM13 / DSM 14728</strain>
    </source>
</reference>
<keyword evidence="2" id="KW-0408">Iron</keyword>
<evidence type="ECO:0000313" key="6">
    <source>
        <dbReference type="Proteomes" id="UP000010808"/>
    </source>
</evidence>
<proteinExistence type="predicted"/>
<dbReference type="Gene3D" id="2.20.25.90">
    <property type="entry name" value="ADC-like domains"/>
    <property type="match status" value="1"/>
</dbReference>
<dbReference type="InterPro" id="IPR050612">
    <property type="entry name" value="Prok_Mopterin_Oxidored"/>
</dbReference>
<dbReference type="HOGENOM" id="CLU_000422_13_3_7"/>
<dbReference type="Gene3D" id="3.40.228.10">
    <property type="entry name" value="Dimethylsulfoxide Reductase, domain 2"/>
    <property type="match status" value="1"/>
</dbReference>
<dbReference type="SMART" id="SM00926">
    <property type="entry name" value="Molybdop_Fe4S4"/>
    <property type="match status" value="1"/>
</dbReference>
<dbReference type="RefSeq" id="WP_015335665.1">
    <property type="nucleotide sequence ID" value="NC_020055.1"/>
</dbReference>
<dbReference type="InterPro" id="IPR009010">
    <property type="entry name" value="Asp_de-COase-like_dom_sf"/>
</dbReference>
<dbReference type="GO" id="GO:0016491">
    <property type="term" value="F:oxidoreductase activity"/>
    <property type="evidence" value="ECO:0007669"/>
    <property type="project" value="InterPro"/>
</dbReference>
<dbReference type="OrthoDB" id="9810782at2"/>
<name>L0RA45_9BACT</name>
<dbReference type="Pfam" id="PF00384">
    <property type="entry name" value="Molybdopterin"/>
    <property type="match status" value="1"/>
</dbReference>
<evidence type="ECO:0000256" key="2">
    <source>
        <dbReference type="ARBA" id="ARBA00023004"/>
    </source>
</evidence>
<dbReference type="STRING" id="1121451.DESAM_20773"/>
<dbReference type="KEGG" id="dhy:DESAM_20773"/>
<dbReference type="GO" id="GO:0046872">
    <property type="term" value="F:metal ion binding"/>
    <property type="evidence" value="ECO:0007669"/>
    <property type="project" value="UniProtKB-KW"/>
</dbReference>